<dbReference type="RefSeq" id="WP_129604085.1">
    <property type="nucleotide sequence ID" value="NZ_PRLL01000002.1"/>
</dbReference>
<protein>
    <submittedName>
        <fullName evidence="2">Uncharacterized protein</fullName>
    </submittedName>
</protein>
<dbReference type="Proteomes" id="UP001191004">
    <property type="component" value="Unassembled WGS sequence"/>
</dbReference>
<dbReference type="EMBL" id="PRLL01000002">
    <property type="protein sequence ID" value="RYC73906.1"/>
    <property type="molecule type" value="Genomic_DNA"/>
</dbReference>
<feature type="compositionally biased region" description="Polar residues" evidence="1">
    <location>
        <begin position="171"/>
        <end position="190"/>
    </location>
</feature>
<sequence>MIKVDDRFLAEVGLQNLPEPQRTAFITEIQGELENRVGEKMSEGMTPEQLEEFDGIMQKDRNTMIKFLTKLGDYRQDDIYKKLLQKYNTTEGTLEILGEYLSVKWIQLNRPDYARVAQDIESEFKQEIIKAHDEIMEMVRQTSGTEEEVVARYNPQNSAPIQPSAPMQPVAQPTMQQPMSNIQQPAQNWG</sequence>
<proteinExistence type="predicted"/>
<evidence type="ECO:0000313" key="3">
    <source>
        <dbReference type="Proteomes" id="UP001191004"/>
    </source>
</evidence>
<dbReference type="Pfam" id="PF18908">
    <property type="entry name" value="DUF5663"/>
    <property type="match status" value="1"/>
</dbReference>
<evidence type="ECO:0000313" key="2">
    <source>
        <dbReference type="EMBL" id="RYC73906.1"/>
    </source>
</evidence>
<gene>
    <name evidence="2" type="ORF">G3KMM_00134</name>
</gene>
<comment type="caution">
    <text evidence="2">The sequence shown here is derived from an EMBL/GenBank/DDBJ whole genome shotgun (WGS) entry which is preliminary data.</text>
</comment>
<feature type="region of interest" description="Disordered" evidence="1">
    <location>
        <begin position="156"/>
        <end position="190"/>
    </location>
</feature>
<reference evidence="2 3" key="2">
    <citation type="journal article" date="2020" name="Cell Rep.">
        <title>Acquisition and Adaptation of Ultra-small Parasitic Reduced Genome Bacteria to Mammalian Hosts.</title>
        <authorList>
            <person name="McLean J.S."/>
            <person name="Bor B."/>
            <person name="Kerns K.A."/>
            <person name="Liu Q."/>
            <person name="To T.T."/>
            <person name="Solden L."/>
            <person name="Hendrickson E.L."/>
            <person name="Wrighton K."/>
            <person name="Shi W."/>
            <person name="He X."/>
        </authorList>
    </citation>
    <scope>NUCLEOTIDE SEQUENCE [LARGE SCALE GENOMIC DNA]</scope>
    <source>
        <strain evidence="2 3">TM7_KMM_G3_1_HOT_351</strain>
    </source>
</reference>
<organism evidence="2 3">
    <name type="scientific">Candidatus Nanosyncoccus nanoralicus</name>
    <dbReference type="NCBI Taxonomy" id="2171996"/>
    <lineage>
        <taxon>Bacteria</taxon>
        <taxon>Candidatus Saccharimonadota</taxon>
        <taxon>Candidatus Nanosyncoccalia</taxon>
        <taxon>Candidatus Nanosyncoccales</taxon>
        <taxon>Candidatus Nanosyncoccaceae</taxon>
        <taxon>Candidatus Nanosyncoccus</taxon>
    </lineage>
</organism>
<accession>A0ABY0FM54</accession>
<evidence type="ECO:0000256" key="1">
    <source>
        <dbReference type="SAM" id="MobiDB-lite"/>
    </source>
</evidence>
<name>A0ABY0FM54_9BACT</name>
<dbReference type="InterPro" id="IPR043722">
    <property type="entry name" value="DUF5663"/>
</dbReference>
<keyword evidence="3" id="KW-1185">Reference proteome</keyword>
<reference evidence="2 3" key="1">
    <citation type="journal article" date="2018" name="bioRxiv">
        <title>Evidence of independent acquisition and adaption of ultra-small bacteria to human hosts across the highly diverse yet reduced genomes of the phylum Saccharibacteria.</title>
        <authorList>
            <person name="McLean J.S."/>
            <person name="Bor B."/>
            <person name="To T.T."/>
            <person name="Liu Q."/>
            <person name="Kearns K.A."/>
            <person name="Solden L.M."/>
            <person name="Wrighton K.C."/>
            <person name="He X."/>
            <person name="Shi W."/>
        </authorList>
    </citation>
    <scope>NUCLEOTIDE SEQUENCE [LARGE SCALE GENOMIC DNA]</scope>
    <source>
        <strain evidence="2 3">TM7_KMM_G3_1_HOT_351</strain>
    </source>
</reference>